<reference evidence="7 8" key="1">
    <citation type="submission" date="2024-07" db="EMBL/GenBank/DDBJ databases">
        <title>Chromosome-level genome assembly of the water stick insect Ranatra chinensis (Heteroptera: Nepidae).</title>
        <authorList>
            <person name="Liu X."/>
        </authorList>
    </citation>
    <scope>NUCLEOTIDE SEQUENCE [LARGE SCALE GENOMIC DNA]</scope>
    <source>
        <strain evidence="7">Cailab_2021Rc</strain>
        <tissue evidence="7">Muscle</tissue>
    </source>
</reference>
<comment type="function">
    <text evidence="1">ppGpp hydrolyzing enzyme involved in starvation response.</text>
</comment>
<sequence length="195" mass="22125">MDIPSTIILQDLIRCINFAAIKHKDQRRKDPESTPYINHPIGVAHILLEEGGVSDLEVLEAALLHDTVEDTDTSFEEIEAMFGPRVCAIVREVTDDKTLPKATRKLLQAQKNKVLTLISGKFQIETAPKSSKEAKLVKMADKLYNLRDLRRCTPEGWTQPRVDEYFEWASKVIDGLRGTNKILEEKLDLVLKNKS</sequence>
<feature type="domain" description="HD/PDEase" evidence="6">
    <location>
        <begin position="32"/>
        <end position="155"/>
    </location>
</feature>
<evidence type="ECO:0000259" key="6">
    <source>
        <dbReference type="SMART" id="SM00471"/>
    </source>
</evidence>
<comment type="caution">
    <text evidence="7">The sequence shown here is derived from an EMBL/GenBank/DDBJ whole genome shotgun (WGS) entry which is preliminary data.</text>
</comment>
<evidence type="ECO:0000256" key="2">
    <source>
        <dbReference type="ARBA" id="ARBA00038354"/>
    </source>
</evidence>
<evidence type="ECO:0000256" key="4">
    <source>
        <dbReference type="ARBA" id="ARBA00041464"/>
    </source>
</evidence>
<organism evidence="7 8">
    <name type="scientific">Ranatra chinensis</name>
    <dbReference type="NCBI Taxonomy" id="642074"/>
    <lineage>
        <taxon>Eukaryota</taxon>
        <taxon>Metazoa</taxon>
        <taxon>Ecdysozoa</taxon>
        <taxon>Arthropoda</taxon>
        <taxon>Hexapoda</taxon>
        <taxon>Insecta</taxon>
        <taxon>Pterygota</taxon>
        <taxon>Neoptera</taxon>
        <taxon>Paraneoptera</taxon>
        <taxon>Hemiptera</taxon>
        <taxon>Heteroptera</taxon>
        <taxon>Panheteroptera</taxon>
        <taxon>Nepomorpha</taxon>
        <taxon>Nepidae</taxon>
        <taxon>Ranatrinae</taxon>
        <taxon>Ranatra</taxon>
    </lineage>
</organism>
<dbReference type="PANTHER" id="PTHR46246:SF1">
    <property type="entry name" value="GUANOSINE-3',5'-BIS(DIPHOSPHATE) 3'-PYROPHOSPHOHYDROLASE MESH1"/>
    <property type="match status" value="1"/>
</dbReference>
<dbReference type="InterPro" id="IPR003607">
    <property type="entry name" value="HD/PDEase_dom"/>
</dbReference>
<dbReference type="SMART" id="SM00471">
    <property type="entry name" value="HDc"/>
    <property type="match status" value="1"/>
</dbReference>
<dbReference type="PANTHER" id="PTHR46246">
    <property type="entry name" value="GUANOSINE-3',5'-BIS(DIPHOSPHATE) 3'-PYROPHOSPHOHYDROLASE MESH1"/>
    <property type="match status" value="1"/>
</dbReference>
<evidence type="ECO:0000256" key="3">
    <source>
        <dbReference type="ARBA" id="ARBA00040793"/>
    </source>
</evidence>
<dbReference type="EMBL" id="JBFDAA010000001">
    <property type="protein sequence ID" value="KAL1140172.1"/>
    <property type="molecule type" value="Genomic_DNA"/>
</dbReference>
<dbReference type="CDD" id="cd00077">
    <property type="entry name" value="HDc"/>
    <property type="match status" value="1"/>
</dbReference>
<comment type="similarity">
    <text evidence="2">Belongs to the MESH1 family.</text>
</comment>
<gene>
    <name evidence="7" type="ORF">AAG570_000104</name>
</gene>
<dbReference type="Proteomes" id="UP001558652">
    <property type="component" value="Unassembled WGS sequence"/>
</dbReference>
<evidence type="ECO:0000313" key="7">
    <source>
        <dbReference type="EMBL" id="KAL1140172.1"/>
    </source>
</evidence>
<proteinExistence type="inferred from homology"/>
<dbReference type="SUPFAM" id="SSF109604">
    <property type="entry name" value="HD-domain/PDEase-like"/>
    <property type="match status" value="1"/>
</dbReference>
<dbReference type="AlphaFoldDB" id="A0ABD0Z6J8"/>
<evidence type="ECO:0000313" key="8">
    <source>
        <dbReference type="Proteomes" id="UP001558652"/>
    </source>
</evidence>
<dbReference type="Gene3D" id="1.10.3210.10">
    <property type="entry name" value="Hypothetical protein af1432"/>
    <property type="match status" value="1"/>
</dbReference>
<dbReference type="Pfam" id="PF13328">
    <property type="entry name" value="HD_4"/>
    <property type="match status" value="1"/>
</dbReference>
<dbReference type="InterPro" id="IPR052194">
    <property type="entry name" value="MESH1"/>
</dbReference>
<accession>A0ABD0Z6J8</accession>
<protein>
    <recommendedName>
        <fullName evidence="3">Guanosine-3',5'-bis(diphosphate) 3'-pyrophosphohydrolase MESH1</fullName>
    </recommendedName>
    <alternativeName>
        <fullName evidence="4">Metazoan SpoT homolog 1</fullName>
    </alternativeName>
    <alternativeName>
        <fullName evidence="5">Penta-phosphate guanosine-3'-pyrophosphohydrolase</fullName>
    </alternativeName>
</protein>
<evidence type="ECO:0000256" key="5">
    <source>
        <dbReference type="ARBA" id="ARBA00041770"/>
    </source>
</evidence>
<evidence type="ECO:0000256" key="1">
    <source>
        <dbReference type="ARBA" id="ARBA00037781"/>
    </source>
</evidence>
<keyword evidence="8" id="KW-1185">Reference proteome</keyword>
<name>A0ABD0Z6J8_9HEMI</name>